<comment type="caution">
    <text evidence="9">The sequence shown here is derived from an EMBL/GenBank/DDBJ whole genome shotgun (WGS) entry which is preliminary data.</text>
</comment>
<feature type="transmembrane region" description="Helical" evidence="8">
    <location>
        <begin position="163"/>
        <end position="179"/>
    </location>
</feature>
<proteinExistence type="inferred from homology"/>
<dbReference type="Proteomes" id="UP000033682">
    <property type="component" value="Unassembled WGS sequence"/>
</dbReference>
<evidence type="ECO:0000313" key="9">
    <source>
        <dbReference type="EMBL" id="KJY61485.1"/>
    </source>
</evidence>
<evidence type="ECO:0000256" key="5">
    <source>
        <dbReference type="ARBA" id="ARBA00022692"/>
    </source>
</evidence>
<dbReference type="RefSeq" id="WP_046307003.1">
    <property type="nucleotide sequence ID" value="NZ_KQ034000.1"/>
</dbReference>
<keyword evidence="4" id="KW-1003">Cell membrane</keyword>
<evidence type="ECO:0000313" key="10">
    <source>
        <dbReference type="Proteomes" id="UP000033682"/>
    </source>
</evidence>
<reference evidence="9 10" key="1">
    <citation type="submission" date="2015-01" db="EMBL/GenBank/DDBJ databases">
        <title>Comparative genomics of the lactic acid bacteria isolated from the honey bee gut.</title>
        <authorList>
            <person name="Ellegaard K.M."/>
            <person name="Tamarit D."/>
            <person name="Javelind E."/>
            <person name="Olofsson T."/>
            <person name="Andersson S.G."/>
            <person name="Vasquez A."/>
        </authorList>
    </citation>
    <scope>NUCLEOTIDE SEQUENCE [LARGE SCALE GENOMIC DNA]</scope>
    <source>
        <strain evidence="9 10">Hma11</strain>
    </source>
</reference>
<keyword evidence="5 8" id="KW-0812">Transmembrane</keyword>
<dbReference type="GO" id="GO:0005886">
    <property type="term" value="C:plasma membrane"/>
    <property type="evidence" value="ECO:0007669"/>
    <property type="project" value="UniProtKB-SubCell"/>
</dbReference>
<evidence type="ECO:0000256" key="7">
    <source>
        <dbReference type="ARBA" id="ARBA00023136"/>
    </source>
</evidence>
<comment type="similarity">
    <text evidence="2">Belongs to the AzlC family.</text>
</comment>
<evidence type="ECO:0000256" key="3">
    <source>
        <dbReference type="ARBA" id="ARBA00022448"/>
    </source>
</evidence>
<dbReference type="STRING" id="303541.JF72_07720"/>
<keyword evidence="7 8" id="KW-0472">Membrane</keyword>
<dbReference type="AlphaFoldDB" id="A0A0F4LSG1"/>
<evidence type="ECO:0000256" key="4">
    <source>
        <dbReference type="ARBA" id="ARBA00022475"/>
    </source>
</evidence>
<dbReference type="InterPro" id="IPR011606">
    <property type="entry name" value="Brnchd-chn_aa_trnsp_permease"/>
</dbReference>
<evidence type="ECO:0000256" key="2">
    <source>
        <dbReference type="ARBA" id="ARBA00010735"/>
    </source>
</evidence>
<dbReference type="GO" id="GO:1903785">
    <property type="term" value="P:L-valine transmembrane transport"/>
    <property type="evidence" value="ECO:0007669"/>
    <property type="project" value="TreeGrafter"/>
</dbReference>
<keyword evidence="3" id="KW-0813">Transport</keyword>
<keyword evidence="6 8" id="KW-1133">Transmembrane helix</keyword>
<evidence type="ECO:0000256" key="8">
    <source>
        <dbReference type="SAM" id="Phobius"/>
    </source>
</evidence>
<protein>
    <submittedName>
        <fullName evidence="9">Azaleucine resistance protein AzlC</fullName>
    </submittedName>
</protein>
<feature type="transmembrane region" description="Helical" evidence="8">
    <location>
        <begin position="191"/>
        <end position="209"/>
    </location>
</feature>
<organism evidence="9 10">
    <name type="scientific">Lactobacillus apis</name>
    <dbReference type="NCBI Taxonomy" id="303541"/>
    <lineage>
        <taxon>Bacteria</taxon>
        <taxon>Bacillati</taxon>
        <taxon>Bacillota</taxon>
        <taxon>Bacilli</taxon>
        <taxon>Lactobacillales</taxon>
        <taxon>Lactobacillaceae</taxon>
        <taxon>Lactobacillus</taxon>
    </lineage>
</organism>
<dbReference type="PATRIC" id="fig|303541.3.peg.929"/>
<name>A0A0F4LSG1_9LACO</name>
<dbReference type="PANTHER" id="PTHR34979">
    <property type="entry name" value="INNER MEMBRANE PROTEIN YGAZ"/>
    <property type="match status" value="1"/>
</dbReference>
<keyword evidence="10" id="KW-1185">Reference proteome</keyword>
<feature type="transmembrane region" description="Helical" evidence="8">
    <location>
        <begin position="137"/>
        <end position="157"/>
    </location>
</feature>
<evidence type="ECO:0000256" key="1">
    <source>
        <dbReference type="ARBA" id="ARBA00004651"/>
    </source>
</evidence>
<sequence length="235" mass="25373">MDDSLTKRAAVVDTLPTVFGYLGIAIAFGVIARASGFSTITVILMSVIIYAGSAQFTTVSMLAAGSPIASIVFATFMVNSRMILMSTTVVPYFKKDSLGKGMLIGTLLTDESFALAMNKLNYTNGKMNFSWFNTENIISYSTWVIATMIGALLGNFIEDPKKLGLDFANVAMFIGLLYLQVNSDKALNKTLQVIVVLLTLVLTYISTIILPASLVIIAVTLIGCTMGMVIKHVFF</sequence>
<evidence type="ECO:0000256" key="6">
    <source>
        <dbReference type="ARBA" id="ARBA00022989"/>
    </source>
</evidence>
<dbReference type="PANTHER" id="PTHR34979:SF1">
    <property type="entry name" value="INNER MEMBRANE PROTEIN YGAZ"/>
    <property type="match status" value="1"/>
</dbReference>
<comment type="subcellular location">
    <subcellularLocation>
        <location evidence="1">Cell membrane</location>
        <topology evidence="1">Multi-pass membrane protein</topology>
    </subcellularLocation>
</comment>
<feature type="transmembrane region" description="Helical" evidence="8">
    <location>
        <begin position="20"/>
        <end position="51"/>
    </location>
</feature>
<dbReference type="EMBL" id="JXLG01000005">
    <property type="protein sequence ID" value="KJY61485.1"/>
    <property type="molecule type" value="Genomic_DNA"/>
</dbReference>
<gene>
    <name evidence="9" type="ORF">JF72_07720</name>
</gene>
<dbReference type="Pfam" id="PF03591">
    <property type="entry name" value="AzlC"/>
    <property type="match status" value="1"/>
</dbReference>
<accession>A0A0F4LSG1</accession>
<dbReference type="HOGENOM" id="CLU_065777_3_0_9"/>